<comment type="caution">
    <text evidence="1">The sequence shown here is derived from an EMBL/GenBank/DDBJ whole genome shotgun (WGS) entry which is preliminary data.</text>
</comment>
<keyword evidence="2" id="KW-1185">Reference proteome</keyword>
<proteinExistence type="predicted"/>
<reference evidence="1" key="1">
    <citation type="submission" date="2023-04" db="EMBL/GenBank/DDBJ databases">
        <title>Draft Genome sequencing of Naganishia species isolated from polar environments using Oxford Nanopore Technology.</title>
        <authorList>
            <person name="Leo P."/>
            <person name="Venkateswaran K."/>
        </authorList>
    </citation>
    <scope>NUCLEOTIDE SEQUENCE</scope>
    <source>
        <strain evidence="1">MNA-CCFEE 5425</strain>
    </source>
</reference>
<evidence type="ECO:0000313" key="1">
    <source>
        <dbReference type="EMBL" id="KAJ9116858.1"/>
    </source>
</evidence>
<gene>
    <name evidence="1" type="ORF">QFC22_004515</name>
</gene>
<dbReference type="Proteomes" id="UP001243375">
    <property type="component" value="Unassembled WGS sequence"/>
</dbReference>
<organism evidence="1 2">
    <name type="scientific">Naganishia vaughanmartiniae</name>
    <dbReference type="NCBI Taxonomy" id="1424756"/>
    <lineage>
        <taxon>Eukaryota</taxon>
        <taxon>Fungi</taxon>
        <taxon>Dikarya</taxon>
        <taxon>Basidiomycota</taxon>
        <taxon>Agaricomycotina</taxon>
        <taxon>Tremellomycetes</taxon>
        <taxon>Filobasidiales</taxon>
        <taxon>Filobasidiaceae</taxon>
        <taxon>Naganishia</taxon>
    </lineage>
</organism>
<evidence type="ECO:0000313" key="2">
    <source>
        <dbReference type="Proteomes" id="UP001243375"/>
    </source>
</evidence>
<name>A0ACC2WYL9_9TREE</name>
<dbReference type="EMBL" id="JASBWU010000013">
    <property type="protein sequence ID" value="KAJ9116858.1"/>
    <property type="molecule type" value="Genomic_DNA"/>
</dbReference>
<accession>A0ACC2WYL9</accession>
<sequence length="972" mass="103155">MLGRTGVKVPLRWLLLLFSYLTTVLANQSAQNSTIANHNDTASYRASVSAASATMLPVPTATLSAIHTNIPDFAAGSVLFCGSATARYSPTSTASPSPTATATFVRPEAGAAQGASDRPRTFDEDLDSQQLLDLPVSQEDAVIDLQGDDTDNGTDTRSHNGHSSKKEPQWTGLPKRMLSDEERISFVASFITETLRTPATVRRSSRNRIVSVASPVELKADRQKHNADVALFNQRREDFEVETSQFVEDVAQLDLDKAEVARRENAVEEKEKAQESVLERIQTKNLCSSMLDIVAAYSDSYKGLSSSVYPRPGSPPPPAPPQDDPASSKSTAHQSHSAIGALGPVRKLSEAEQKLLAKTEKNKMKKIAKKERKRASKDKSAAIPAGPASPAEDSVVSRFSFLALFNTFKRTVARGTSVAAIETPEPALAVAMTIVAPTVTNQPEHSTPSAKPSATLAESTKPESHVSVVSPGLDVNATVKSHETRAHAASLKRDLAFADAQTWSPTIVAVRAPDLINAINVSSPPVTNDAVAQLPPVHNVKQCDLKAAEPAHTESLAQGLLQSSAPLRVTEGSLDTRAVTSVGERESHRPELSLDVPFNWADDPVTYTWADDTATHTTQALLMQSFRVPAKPMLDDKTQAEIDQQYHALRTYRVDQAIAMRPTVVDSADTFPKALRPQTVNSPLIRPVTPNGRQPSRPNGFFSEDTVQSAAASMLRAAPRTMPTYPPVAQRGTNDLGSFGIPNPGPTLKGKEVVNGAPPVAATEETSAVVPPAPNRTAPLPVRTSVAPVGHIANGSPVKANKHPQARPASSYATVTSASLPLAQKHGPVRPSSETCQCANASLPKAQKHDPDGSSSQTSKRGSEPPSNANAAKLPIVPSKQPAPENPKCYIDANGVKKRRRGGRGSGVVAKAKRAAERLRLEAEQGGNGNVASEGVGDDGNVEAQVAGDGNVELEAVEAGLSSGDESGEDET</sequence>
<protein>
    <submittedName>
        <fullName evidence="1">Uncharacterized protein</fullName>
    </submittedName>
</protein>